<dbReference type="InterPro" id="IPR001509">
    <property type="entry name" value="Epimerase_deHydtase"/>
</dbReference>
<dbReference type="RefSeq" id="XP_024776230.1">
    <property type="nucleotide sequence ID" value="XM_024912585.1"/>
</dbReference>
<dbReference type="PANTHER" id="PTHR10366">
    <property type="entry name" value="NAD DEPENDENT EPIMERASE/DEHYDRATASE"/>
    <property type="match status" value="1"/>
</dbReference>
<feature type="domain" description="NAD-dependent epimerase/dehydratase" evidence="3">
    <location>
        <begin position="10"/>
        <end position="129"/>
    </location>
</feature>
<dbReference type="SUPFAM" id="SSF51735">
    <property type="entry name" value="NAD(P)-binding Rossmann-fold domains"/>
    <property type="match status" value="1"/>
</dbReference>
<dbReference type="AlphaFoldDB" id="A0A2T4AHM5"/>
<name>A0A2T4AHM5_TRIHA</name>
<evidence type="ECO:0000256" key="1">
    <source>
        <dbReference type="ARBA" id="ARBA00023002"/>
    </source>
</evidence>
<protein>
    <recommendedName>
        <fullName evidence="3">NAD-dependent epimerase/dehydratase domain-containing protein</fullName>
    </recommendedName>
</protein>
<organism evidence="4 5">
    <name type="scientific">Trichoderma harzianum CBS 226.95</name>
    <dbReference type="NCBI Taxonomy" id="983964"/>
    <lineage>
        <taxon>Eukaryota</taxon>
        <taxon>Fungi</taxon>
        <taxon>Dikarya</taxon>
        <taxon>Ascomycota</taxon>
        <taxon>Pezizomycotina</taxon>
        <taxon>Sordariomycetes</taxon>
        <taxon>Hypocreomycetidae</taxon>
        <taxon>Hypocreales</taxon>
        <taxon>Hypocreaceae</taxon>
        <taxon>Trichoderma</taxon>
    </lineage>
</organism>
<dbReference type="Gene3D" id="3.40.50.720">
    <property type="entry name" value="NAD(P)-binding Rossmann-like Domain"/>
    <property type="match status" value="1"/>
</dbReference>
<dbReference type="InterPro" id="IPR036291">
    <property type="entry name" value="NAD(P)-bd_dom_sf"/>
</dbReference>
<evidence type="ECO:0000259" key="3">
    <source>
        <dbReference type="Pfam" id="PF01370"/>
    </source>
</evidence>
<keyword evidence="5" id="KW-1185">Reference proteome</keyword>
<comment type="similarity">
    <text evidence="2">Belongs to the NAD(P)-dependent epimerase/dehydratase family. Dihydroflavonol-4-reductase subfamily.</text>
</comment>
<dbReference type="PANTHER" id="PTHR10366:SF562">
    <property type="entry name" value="ALDEHYDE REDUCTASE II (AFU_ORTHOLOGUE AFUA_1G11360)"/>
    <property type="match status" value="1"/>
</dbReference>
<dbReference type="GO" id="GO:0016616">
    <property type="term" value="F:oxidoreductase activity, acting on the CH-OH group of donors, NAD or NADP as acceptor"/>
    <property type="evidence" value="ECO:0007669"/>
    <property type="project" value="TreeGrafter"/>
</dbReference>
<proteinExistence type="inferred from homology"/>
<reference evidence="4 5" key="1">
    <citation type="submission" date="2016-07" db="EMBL/GenBank/DDBJ databases">
        <title>Multiple horizontal gene transfer events from other fungi enriched the ability of initially mycotrophic Trichoderma (Ascomycota) to feed on dead plant biomass.</title>
        <authorList>
            <consortium name="DOE Joint Genome Institute"/>
            <person name="Aerts A."/>
            <person name="Atanasova L."/>
            <person name="Chenthamara K."/>
            <person name="Zhang J."/>
            <person name="Grujic M."/>
            <person name="Henrissat B."/>
            <person name="Kuo A."/>
            <person name="Salamov A."/>
            <person name="Lipzen A."/>
            <person name="Labutti K."/>
            <person name="Barry K."/>
            <person name="Miao Y."/>
            <person name="Rahimi M.J."/>
            <person name="Shen Q."/>
            <person name="Grigoriev I.V."/>
            <person name="Kubicek C.P."/>
            <person name="Druzhinina I.S."/>
        </authorList>
    </citation>
    <scope>NUCLEOTIDE SEQUENCE [LARGE SCALE GENOMIC DNA]</scope>
    <source>
        <strain evidence="4 5">CBS 226.95</strain>
    </source>
</reference>
<evidence type="ECO:0000313" key="5">
    <source>
        <dbReference type="Proteomes" id="UP000241690"/>
    </source>
</evidence>
<dbReference type="STRING" id="983964.A0A2T4AHM5"/>
<dbReference type="Pfam" id="PF01370">
    <property type="entry name" value="Epimerase"/>
    <property type="match status" value="1"/>
</dbReference>
<dbReference type="EMBL" id="KZ679678">
    <property type="protein sequence ID" value="PTB56553.1"/>
    <property type="molecule type" value="Genomic_DNA"/>
</dbReference>
<dbReference type="Proteomes" id="UP000241690">
    <property type="component" value="Unassembled WGS sequence"/>
</dbReference>
<evidence type="ECO:0000313" key="4">
    <source>
        <dbReference type="EMBL" id="PTB56553.1"/>
    </source>
</evidence>
<keyword evidence="1" id="KW-0560">Oxidoreductase</keyword>
<sequence length="372" mass="40454">MSTVQPGGLILVSGADGYIGSAIVRVLLDYGYSVRGSVRSVSDNHWMISHFGPKFHLVEIPDVNIAGAFEDAIRGVQGIVHVAADTSMAANKSIVTQTVQGTIGLLEAAAKENCVKRVVLTSSQGACVSATPGQPYKINKDTYNDHAVEMVLGRSDSDPDQEAVDYNPLQRGAILYQAAETMSDKKAFEWVHDHEPPFVFNCVVPNLNLGGVELVEHLGLQSSSAAIDGLAHGNSLGAQFFPSQWFVNVKDTALLHMAALTIEEVKSERILAFSASFSWRGIIDILQRRYPNRTFAAVDESAVDLGEVDNSLGIQLLKRLGRRGFRNLEETVVENMEAVIQAESMPQPPRSRLEVVMETIMATDSTVEKESL</sequence>
<gene>
    <name evidence="4" type="ORF">M431DRAFT_138875</name>
</gene>
<evidence type="ECO:0000256" key="2">
    <source>
        <dbReference type="ARBA" id="ARBA00023445"/>
    </source>
</evidence>
<dbReference type="GeneID" id="36621144"/>
<dbReference type="InterPro" id="IPR050425">
    <property type="entry name" value="NAD(P)_dehydrat-like"/>
</dbReference>
<accession>A0A2T4AHM5</accession>